<dbReference type="AlphaFoldDB" id="A0A381XBG0"/>
<feature type="transmembrane region" description="Helical" evidence="1">
    <location>
        <begin position="20"/>
        <end position="41"/>
    </location>
</feature>
<keyword evidence="1" id="KW-0812">Transmembrane</keyword>
<dbReference type="PANTHER" id="PTHR21666">
    <property type="entry name" value="PEPTIDASE-RELATED"/>
    <property type="match status" value="1"/>
</dbReference>
<dbReference type="InterPro" id="IPR011055">
    <property type="entry name" value="Dup_hybrid_motif"/>
</dbReference>
<evidence type="ECO:0000259" key="2">
    <source>
        <dbReference type="Pfam" id="PF01551"/>
    </source>
</evidence>
<protein>
    <recommendedName>
        <fullName evidence="2">M23ase beta-sheet core domain-containing protein</fullName>
    </recommendedName>
</protein>
<dbReference type="InterPro" id="IPR016047">
    <property type="entry name" value="M23ase_b-sheet_dom"/>
</dbReference>
<evidence type="ECO:0000313" key="3">
    <source>
        <dbReference type="EMBL" id="SVA61940.1"/>
    </source>
</evidence>
<dbReference type="CDD" id="cd12797">
    <property type="entry name" value="M23_peptidase"/>
    <property type="match status" value="1"/>
</dbReference>
<keyword evidence="1" id="KW-0472">Membrane</keyword>
<proteinExistence type="predicted"/>
<sequence>MKLILVDQSTGTLRSIRLNAVTWSIGVTVVCLVSALVLLGFEKLALKESRAALDMLNRWQVQVQHQKSQLDGLSRDMEQNLDASASRMANLQARLSRLDALGQRLTEVANLEEGEFNFSEPLGLGGPFVNSDENLQVLITPSAGRSEQAFKARVLRLSEEIANREYQLAILEQVFFQKRQLQAASLYGRPVSKGWVSSAYGMRTDPISGARAWHNGIDIAGTLGSPITAIASGVVTHAGHKGGYGKMIEINHGGGVKTRYGHHQTLKVAIGDIVRKGQVIGEMGSSGRSTGPHIHYEIFKKGRWVDPSVFIHRAPRS</sequence>
<feature type="domain" description="M23ase beta-sheet core" evidence="2">
    <location>
        <begin position="214"/>
        <end position="307"/>
    </location>
</feature>
<dbReference type="FunFam" id="2.70.70.10:FF:000006">
    <property type="entry name" value="M23 family peptidase"/>
    <property type="match status" value="1"/>
</dbReference>
<dbReference type="PANTHER" id="PTHR21666:SF291">
    <property type="entry name" value="STAGE II SPORULATION PROTEIN Q"/>
    <property type="match status" value="1"/>
</dbReference>
<gene>
    <name evidence="3" type="ORF">METZ01_LOCUS114794</name>
</gene>
<dbReference type="GO" id="GO:0004222">
    <property type="term" value="F:metalloendopeptidase activity"/>
    <property type="evidence" value="ECO:0007669"/>
    <property type="project" value="TreeGrafter"/>
</dbReference>
<dbReference type="Gene3D" id="2.70.70.10">
    <property type="entry name" value="Glucose Permease (Domain IIA)"/>
    <property type="match status" value="1"/>
</dbReference>
<dbReference type="EMBL" id="UINC01014536">
    <property type="protein sequence ID" value="SVA61940.1"/>
    <property type="molecule type" value="Genomic_DNA"/>
</dbReference>
<name>A0A381XBG0_9ZZZZ</name>
<dbReference type="InterPro" id="IPR050570">
    <property type="entry name" value="Cell_wall_metabolism_enzyme"/>
</dbReference>
<organism evidence="3">
    <name type="scientific">marine metagenome</name>
    <dbReference type="NCBI Taxonomy" id="408172"/>
    <lineage>
        <taxon>unclassified sequences</taxon>
        <taxon>metagenomes</taxon>
        <taxon>ecological metagenomes</taxon>
    </lineage>
</organism>
<dbReference type="Pfam" id="PF01551">
    <property type="entry name" value="Peptidase_M23"/>
    <property type="match status" value="1"/>
</dbReference>
<evidence type="ECO:0000256" key="1">
    <source>
        <dbReference type="SAM" id="Phobius"/>
    </source>
</evidence>
<accession>A0A381XBG0</accession>
<keyword evidence="1" id="KW-1133">Transmembrane helix</keyword>
<dbReference type="SUPFAM" id="SSF51261">
    <property type="entry name" value="Duplicated hybrid motif"/>
    <property type="match status" value="1"/>
</dbReference>
<reference evidence="3" key="1">
    <citation type="submission" date="2018-05" db="EMBL/GenBank/DDBJ databases">
        <authorList>
            <person name="Lanie J.A."/>
            <person name="Ng W.-L."/>
            <person name="Kazmierczak K.M."/>
            <person name="Andrzejewski T.M."/>
            <person name="Davidsen T.M."/>
            <person name="Wayne K.J."/>
            <person name="Tettelin H."/>
            <person name="Glass J.I."/>
            <person name="Rusch D."/>
            <person name="Podicherti R."/>
            <person name="Tsui H.-C.T."/>
            <person name="Winkler M.E."/>
        </authorList>
    </citation>
    <scope>NUCLEOTIDE SEQUENCE</scope>
</reference>